<dbReference type="AlphaFoldDB" id="A0A133V433"/>
<keyword evidence="2" id="KW-1185">Reference proteome</keyword>
<comment type="caution">
    <text evidence="1">The sequence shown here is derived from an EMBL/GenBank/DDBJ whole genome shotgun (WGS) entry which is preliminary data.</text>
</comment>
<evidence type="ECO:0000313" key="1">
    <source>
        <dbReference type="EMBL" id="KXB01202.1"/>
    </source>
</evidence>
<accession>A0A133V433</accession>
<dbReference type="EMBL" id="LHXY01000047">
    <property type="protein sequence ID" value="KXB01202.1"/>
    <property type="molecule type" value="Genomic_DNA"/>
</dbReference>
<dbReference type="Proteomes" id="UP000070035">
    <property type="component" value="Unassembled WGS sequence"/>
</dbReference>
<name>A0A133V433_9EURY</name>
<organism evidence="1 2">
    <name type="scientific">candidate division MSBL1 archaeon SCGC-AAA261F17</name>
    <dbReference type="NCBI Taxonomy" id="1698274"/>
    <lineage>
        <taxon>Archaea</taxon>
        <taxon>Methanobacteriati</taxon>
        <taxon>Methanobacteriota</taxon>
        <taxon>candidate division MSBL1</taxon>
    </lineage>
</organism>
<evidence type="ECO:0000313" key="2">
    <source>
        <dbReference type="Proteomes" id="UP000070035"/>
    </source>
</evidence>
<sequence>MNFRELRKLICKVDRIEGEEREGLLRKLIKEIPKLDPLERHSEFAVMAAKTLARVKWFSYHKYS</sequence>
<gene>
    <name evidence="1" type="ORF">AKJ44_02795</name>
</gene>
<protein>
    <submittedName>
        <fullName evidence="1">Uncharacterized protein</fullName>
    </submittedName>
</protein>
<proteinExistence type="predicted"/>
<reference evidence="1 2" key="1">
    <citation type="journal article" date="2016" name="Sci. Rep.">
        <title>Metabolic traits of an uncultured archaeal lineage -MSBL1- from brine pools of the Red Sea.</title>
        <authorList>
            <person name="Mwirichia R."/>
            <person name="Alam I."/>
            <person name="Rashid M."/>
            <person name="Vinu M."/>
            <person name="Ba-Alawi W."/>
            <person name="Anthony Kamau A."/>
            <person name="Kamanda Ngugi D."/>
            <person name="Goker M."/>
            <person name="Klenk H.P."/>
            <person name="Bajic V."/>
            <person name="Stingl U."/>
        </authorList>
    </citation>
    <scope>NUCLEOTIDE SEQUENCE [LARGE SCALE GENOMIC DNA]</scope>
    <source>
        <strain evidence="1">SCGC-AAA261F17</strain>
    </source>
</reference>